<evidence type="ECO:0000313" key="1">
    <source>
        <dbReference type="EMBL" id="KAJ8421399.1"/>
    </source>
</evidence>
<proteinExistence type="predicted"/>
<name>A0A9Q1JGJ1_9CARY</name>
<dbReference type="AlphaFoldDB" id="A0A9Q1JGJ1"/>
<dbReference type="Proteomes" id="UP001153076">
    <property type="component" value="Unassembled WGS sequence"/>
</dbReference>
<dbReference type="EMBL" id="JAKOGI010002742">
    <property type="protein sequence ID" value="KAJ8421399.1"/>
    <property type="molecule type" value="Genomic_DNA"/>
</dbReference>
<gene>
    <name evidence="1" type="ORF">Cgig2_029446</name>
</gene>
<evidence type="ECO:0000313" key="2">
    <source>
        <dbReference type="Proteomes" id="UP001153076"/>
    </source>
</evidence>
<protein>
    <submittedName>
        <fullName evidence="1">Uncharacterized protein</fullName>
    </submittedName>
</protein>
<sequence>MGFALGLISTKQLSTFGRHFTRASWIRPAHLLLLTHYHHFMSQFYKGGRGGNYQERDISMLVQATFYALTAVYAEKLGVLHKLVGRDFEEALINLQWFSFEVWLTIHKDELLSTKEIAMHVWETIKWWIRNYADPPPSPRLLPEDHQSLHPDFVKKDTKDAARDFQILELVQATFYGMVVKAALELGMTTRNMALALKDALMNLSWYSFESWLRIHLPHHLTAR</sequence>
<reference evidence="1" key="1">
    <citation type="submission" date="2022-04" db="EMBL/GenBank/DDBJ databases">
        <title>Carnegiea gigantea Genome sequencing and assembly v2.</title>
        <authorList>
            <person name="Copetti D."/>
            <person name="Sanderson M.J."/>
            <person name="Burquez A."/>
            <person name="Wojciechowski M.F."/>
        </authorList>
    </citation>
    <scope>NUCLEOTIDE SEQUENCE</scope>
    <source>
        <strain evidence="1">SGP5-SGP5p</strain>
        <tissue evidence="1">Aerial part</tissue>
    </source>
</reference>
<accession>A0A9Q1JGJ1</accession>
<organism evidence="1 2">
    <name type="scientific">Carnegiea gigantea</name>
    <dbReference type="NCBI Taxonomy" id="171969"/>
    <lineage>
        <taxon>Eukaryota</taxon>
        <taxon>Viridiplantae</taxon>
        <taxon>Streptophyta</taxon>
        <taxon>Embryophyta</taxon>
        <taxon>Tracheophyta</taxon>
        <taxon>Spermatophyta</taxon>
        <taxon>Magnoliopsida</taxon>
        <taxon>eudicotyledons</taxon>
        <taxon>Gunneridae</taxon>
        <taxon>Pentapetalae</taxon>
        <taxon>Caryophyllales</taxon>
        <taxon>Cactineae</taxon>
        <taxon>Cactaceae</taxon>
        <taxon>Cactoideae</taxon>
        <taxon>Echinocereeae</taxon>
        <taxon>Carnegiea</taxon>
    </lineage>
</organism>
<comment type="caution">
    <text evidence="1">The sequence shown here is derived from an EMBL/GenBank/DDBJ whole genome shotgun (WGS) entry which is preliminary data.</text>
</comment>
<keyword evidence="2" id="KW-1185">Reference proteome</keyword>